<name>A0A0N7L7Y0_PLAHL</name>
<protein>
    <submittedName>
        <fullName evidence="1">Uncharacterized protein</fullName>
    </submittedName>
</protein>
<sequence length="125" mass="14155">MAISISKNTKKRLLKKALSFALLCSGQSHYLCIGIRKIIEPNLLLCYMLDNFVASDTCQLFTSSYVRLMARHKHMRCLTRENHAPGVAFIMLVSTHSLALSQMPYTRVHELNLVNSSTEQVVSVR</sequence>
<reference evidence="2" key="1">
    <citation type="submission" date="2014-09" db="EMBL/GenBank/DDBJ databases">
        <authorList>
            <person name="Sharma Rahul"/>
            <person name="Thines Marco"/>
        </authorList>
    </citation>
    <scope>NUCLEOTIDE SEQUENCE [LARGE SCALE GENOMIC DNA]</scope>
</reference>
<evidence type="ECO:0000313" key="1">
    <source>
        <dbReference type="EMBL" id="CEG48331.1"/>
    </source>
</evidence>
<dbReference type="EMBL" id="CCYD01002939">
    <property type="protein sequence ID" value="CEG48331.1"/>
    <property type="molecule type" value="Genomic_DNA"/>
</dbReference>
<organism evidence="1 2">
    <name type="scientific">Plasmopara halstedii</name>
    <name type="common">Downy mildew of sunflower</name>
    <dbReference type="NCBI Taxonomy" id="4781"/>
    <lineage>
        <taxon>Eukaryota</taxon>
        <taxon>Sar</taxon>
        <taxon>Stramenopiles</taxon>
        <taxon>Oomycota</taxon>
        <taxon>Peronosporomycetes</taxon>
        <taxon>Peronosporales</taxon>
        <taxon>Peronosporaceae</taxon>
        <taxon>Plasmopara</taxon>
    </lineage>
</organism>
<dbReference type="GeneID" id="36401213"/>
<dbReference type="AlphaFoldDB" id="A0A0N7L7Y0"/>
<proteinExistence type="predicted"/>
<dbReference type="RefSeq" id="XP_024584700.1">
    <property type="nucleotide sequence ID" value="XM_024719397.1"/>
</dbReference>
<accession>A0A0N7L7Y0</accession>
<keyword evidence="2" id="KW-1185">Reference proteome</keyword>
<evidence type="ECO:0000313" key="2">
    <source>
        <dbReference type="Proteomes" id="UP000054928"/>
    </source>
</evidence>
<dbReference type="Proteomes" id="UP000054928">
    <property type="component" value="Unassembled WGS sequence"/>
</dbReference>